<accession>A0ABW2PUA7</accession>
<dbReference type="RefSeq" id="WP_380964073.1">
    <property type="nucleotide sequence ID" value="NZ_JBHTCO010000004.1"/>
</dbReference>
<protein>
    <recommendedName>
        <fullName evidence="3">Biotin-dependent enzyme</fullName>
    </recommendedName>
</protein>
<dbReference type="Gene3D" id="2.40.50.100">
    <property type="match status" value="1"/>
</dbReference>
<evidence type="ECO:0000313" key="1">
    <source>
        <dbReference type="EMBL" id="MFC7392212.1"/>
    </source>
</evidence>
<organism evidence="1 2">
    <name type="scientific">Scopulibacillus cellulosilyticus</name>
    <dbReference type="NCBI Taxonomy" id="2665665"/>
    <lineage>
        <taxon>Bacteria</taxon>
        <taxon>Bacillati</taxon>
        <taxon>Bacillota</taxon>
        <taxon>Bacilli</taxon>
        <taxon>Bacillales</taxon>
        <taxon>Sporolactobacillaceae</taxon>
        <taxon>Scopulibacillus</taxon>
    </lineage>
</organism>
<name>A0ABW2PUA7_9BACL</name>
<dbReference type="SUPFAM" id="SSF51230">
    <property type="entry name" value="Single hybrid motif"/>
    <property type="match status" value="1"/>
</dbReference>
<comment type="caution">
    <text evidence="1">The sequence shown here is derived from an EMBL/GenBank/DDBJ whole genome shotgun (WGS) entry which is preliminary data.</text>
</comment>
<reference evidence="2" key="1">
    <citation type="journal article" date="2019" name="Int. J. Syst. Evol. Microbiol.">
        <title>The Global Catalogue of Microorganisms (GCM) 10K type strain sequencing project: providing services to taxonomists for standard genome sequencing and annotation.</title>
        <authorList>
            <consortium name="The Broad Institute Genomics Platform"/>
            <consortium name="The Broad Institute Genome Sequencing Center for Infectious Disease"/>
            <person name="Wu L."/>
            <person name="Ma J."/>
        </authorList>
    </citation>
    <scope>NUCLEOTIDE SEQUENCE [LARGE SCALE GENOMIC DNA]</scope>
    <source>
        <strain evidence="2">CGMCC 1.16305</strain>
    </source>
</reference>
<dbReference type="InterPro" id="IPR011053">
    <property type="entry name" value="Single_hybrid_motif"/>
</dbReference>
<sequence length="93" mass="10236">MIIRELLTHRWGNKELVTSPSYGTVEKVLAKANTKVSEWEPLFIIKTENGSCEQIAVGISGVINSVHVKIGDHVIPGMVMAFIEDDLLDSDIS</sequence>
<proteinExistence type="predicted"/>
<dbReference type="Proteomes" id="UP001596505">
    <property type="component" value="Unassembled WGS sequence"/>
</dbReference>
<dbReference type="EMBL" id="JBHTCO010000004">
    <property type="protein sequence ID" value="MFC7392212.1"/>
    <property type="molecule type" value="Genomic_DNA"/>
</dbReference>
<gene>
    <name evidence="1" type="ORF">ACFQRG_04385</name>
</gene>
<keyword evidence="2" id="KW-1185">Reference proteome</keyword>
<evidence type="ECO:0008006" key="3">
    <source>
        <dbReference type="Google" id="ProtNLM"/>
    </source>
</evidence>
<evidence type="ECO:0000313" key="2">
    <source>
        <dbReference type="Proteomes" id="UP001596505"/>
    </source>
</evidence>